<dbReference type="PRINTS" id="PR01438">
    <property type="entry name" value="UNVRSLSTRESS"/>
</dbReference>
<dbReference type="InterPro" id="IPR006016">
    <property type="entry name" value="UspA"/>
</dbReference>
<keyword evidence="2" id="KW-0963">Cytoplasm</keyword>
<dbReference type="PIRSF" id="PIRSF006276">
    <property type="entry name" value="UspA"/>
    <property type="match status" value="1"/>
</dbReference>
<dbReference type="Pfam" id="PF00582">
    <property type="entry name" value="Usp"/>
    <property type="match status" value="1"/>
</dbReference>
<comment type="caution">
    <text evidence="4">The sequence shown here is derived from an EMBL/GenBank/DDBJ whole genome shotgun (WGS) entry which is preliminary data.</text>
</comment>
<keyword evidence="5" id="KW-1185">Reference proteome</keyword>
<organism evidence="4 5">
    <name type="scientific">Nannocystis pusilla</name>
    <dbReference type="NCBI Taxonomy" id="889268"/>
    <lineage>
        <taxon>Bacteria</taxon>
        <taxon>Pseudomonadati</taxon>
        <taxon>Myxococcota</taxon>
        <taxon>Polyangia</taxon>
        <taxon>Nannocystales</taxon>
        <taxon>Nannocystaceae</taxon>
        <taxon>Nannocystis</taxon>
    </lineage>
</organism>
<accession>A0ABS7TQ04</accession>
<protein>
    <recommendedName>
        <fullName evidence="2">Universal stress protein</fullName>
    </recommendedName>
</protein>
<dbReference type="Gene3D" id="3.40.50.620">
    <property type="entry name" value="HUPs"/>
    <property type="match status" value="1"/>
</dbReference>
<feature type="domain" description="UspA" evidence="3">
    <location>
        <begin position="1"/>
        <end position="140"/>
    </location>
</feature>
<dbReference type="SUPFAM" id="SSF52402">
    <property type="entry name" value="Adenine nucleotide alpha hydrolases-like"/>
    <property type="match status" value="1"/>
</dbReference>
<dbReference type="EMBL" id="JAIRAU010000015">
    <property type="protein sequence ID" value="MBZ5710301.1"/>
    <property type="molecule type" value="Genomic_DNA"/>
</dbReference>
<proteinExistence type="inferred from homology"/>
<evidence type="ECO:0000256" key="2">
    <source>
        <dbReference type="PIRNR" id="PIRNR006276"/>
    </source>
</evidence>
<reference evidence="4" key="1">
    <citation type="submission" date="2021-08" db="EMBL/GenBank/DDBJ databases">
        <authorList>
            <person name="Stevens D.C."/>
        </authorList>
    </citation>
    <scope>NUCLEOTIDE SEQUENCE</scope>
    <source>
        <strain evidence="4">DSM 53165</strain>
    </source>
</reference>
<dbReference type="PANTHER" id="PTHR46268:SF6">
    <property type="entry name" value="UNIVERSAL STRESS PROTEIN UP12"/>
    <property type="match status" value="1"/>
</dbReference>
<comment type="similarity">
    <text evidence="1 2">Belongs to the universal stress protein A family.</text>
</comment>
<evidence type="ECO:0000256" key="1">
    <source>
        <dbReference type="ARBA" id="ARBA00008791"/>
    </source>
</evidence>
<name>A0ABS7TQ04_9BACT</name>
<dbReference type="InterPro" id="IPR014729">
    <property type="entry name" value="Rossmann-like_a/b/a_fold"/>
</dbReference>
<evidence type="ECO:0000259" key="3">
    <source>
        <dbReference type="Pfam" id="PF00582"/>
    </source>
</evidence>
<gene>
    <name evidence="4" type="ORF">K7C98_13645</name>
</gene>
<evidence type="ECO:0000313" key="4">
    <source>
        <dbReference type="EMBL" id="MBZ5710301.1"/>
    </source>
</evidence>
<evidence type="ECO:0000313" key="5">
    <source>
        <dbReference type="Proteomes" id="UP001139031"/>
    </source>
</evidence>
<dbReference type="Proteomes" id="UP001139031">
    <property type="component" value="Unassembled WGS sequence"/>
</dbReference>
<dbReference type="CDD" id="cd00293">
    <property type="entry name" value="USP-like"/>
    <property type="match status" value="1"/>
</dbReference>
<dbReference type="RefSeq" id="WP_224192069.1">
    <property type="nucleotide sequence ID" value="NZ_JAIRAU010000015.1"/>
</dbReference>
<comment type="subcellular location">
    <subcellularLocation>
        <location evidence="2">Cytoplasm</location>
    </subcellularLocation>
</comment>
<dbReference type="InterPro" id="IPR006015">
    <property type="entry name" value="Universal_stress_UspA"/>
</dbReference>
<dbReference type="PANTHER" id="PTHR46268">
    <property type="entry name" value="STRESS RESPONSE PROTEIN NHAX"/>
    <property type="match status" value="1"/>
</dbReference>
<sequence>MYTKILAALDGSPRTDLVLRQAAALAATHGAALHLCRAVNIPLGMPVEAWSLSGEELTARLVELAHQDLERSRGSLTTALTGEIHVRLGRPAQVICDVADAIAADLIVIGSHGFDGLDRLLGTTAARVVNHAGCSVLVVRPPRDAAA</sequence>